<dbReference type="InterPro" id="IPR039421">
    <property type="entry name" value="Type_1_exporter"/>
</dbReference>
<dbReference type="PROSITE" id="PS00211">
    <property type="entry name" value="ABC_TRANSPORTER_1"/>
    <property type="match status" value="1"/>
</dbReference>
<dbReference type="GO" id="GO:0008234">
    <property type="term" value="F:cysteine-type peptidase activity"/>
    <property type="evidence" value="ECO:0007669"/>
    <property type="project" value="UniProtKB-KW"/>
</dbReference>
<sequence length="980" mass="110216">MNINFREIEAFKNIDAANIEKLKADAQLIKFSLGQPLCKKEIIPNKVFIILQGQARFLHDNGMSSETIVKLKPITFVGLSSILRAHGCEEIMAVNELIAIGLSDTIILDLYENDLNFRDWCQSKIQFPEIYSIANHLNENLPKKIFNLKELINILIKNIRLKSIVDEEILEPKEDYVSIAGSDNIDGYRLYDLINVRKKISIRGKLDGRVFEIPKEIYEKISQLSSSIDSNNDTLNNGDFSVSDSEYTNPDIYETVEDMGQYKNNKNFKIIRAKGELRETIACLQMLASELNLPYRVDAIDKILRDNLTSGKKPTIQLLGSITSMMGLRSFATKLPAKFANRLPSPSLIVWKEAFAVVKESRSDFLEIISPSEGSIKIQPEHFNESFPEGFIELLSVEKHEQTPEVKFGIQWLLPSINKYKGVLSQVLLASFVVQLFGLANPLMIQIIIDKVINQRSMDTLQILGLALVVITILGGIIGSLRTFLFTETTNRIDTRLGAEVIDHLLRLPLNYFDRRPVGELGSRVAELEKIRNFLTGQALTTILDAAFSLIYIIVMLFYSWLLTLLALGVVPIQILITLVGTPLIRRQIREIAQENAKTQSHLVEILTGIQTVKAQNVERVSRWKWQELYNTYIAKSFQKTITGTALGETSQVLQQISQLVVLWAGASLVLKGELTLGQLIAFRIISSYVTQPLLRLSTIWQNIQELRVSFERLGDIIDTPEETSDKDKEKIPLPSITGNVEFKNIFFTFNDDKDVILKNINLKIKSGQFVGVVGQSGSGKSTLMKLLPRLYKPQGGKVLIDNYDVNKVELYSLRRQIGIVPQEPLLFAGSINSNIALTDPEAPSEEIVKAARIANAHDFIMDLNDGYSTNIGERGSGLSGGQKQRIAIARTLLSNPKLLIMDEATSALDYETERKVCEGLRSSSKGRTVFFITHRLSTVKNSDLILMLHEGTIVETGTHEELMNLKGRYFALYCQQESN</sequence>
<dbReference type="PROSITE" id="PS50929">
    <property type="entry name" value="ABC_TM1F"/>
    <property type="match status" value="1"/>
</dbReference>
<dbReference type="InterPro" id="IPR005074">
    <property type="entry name" value="Peptidase_C39"/>
</dbReference>
<dbReference type="PROSITE" id="PS50990">
    <property type="entry name" value="PEPTIDASE_C39"/>
    <property type="match status" value="1"/>
</dbReference>
<dbReference type="PROSITE" id="PS50893">
    <property type="entry name" value="ABC_TRANSPORTER_2"/>
    <property type="match status" value="1"/>
</dbReference>
<dbReference type="AlphaFoldDB" id="A0A318QWU9"/>
<evidence type="ECO:0000259" key="13">
    <source>
        <dbReference type="PROSITE" id="PS50929"/>
    </source>
</evidence>
<evidence type="ECO:0000313" key="15">
    <source>
        <dbReference type="EMBL" id="PYE00699.1"/>
    </source>
</evidence>
<dbReference type="RefSeq" id="WP_158467398.1">
    <property type="nucleotide sequence ID" value="NZ_QJUE01000006.1"/>
</dbReference>
<evidence type="ECO:0000313" key="16">
    <source>
        <dbReference type="Proteomes" id="UP000247807"/>
    </source>
</evidence>
<evidence type="ECO:0000256" key="9">
    <source>
        <dbReference type="ARBA" id="ARBA00022989"/>
    </source>
</evidence>
<evidence type="ECO:0000256" key="5">
    <source>
        <dbReference type="ARBA" id="ARBA00022741"/>
    </source>
</evidence>
<dbReference type="InterPro" id="IPR017871">
    <property type="entry name" value="ABC_transporter-like_CS"/>
</dbReference>
<keyword evidence="8" id="KW-0067">ATP-binding</keyword>
<dbReference type="GO" id="GO:0006508">
    <property type="term" value="P:proteolysis"/>
    <property type="evidence" value="ECO:0007669"/>
    <property type="project" value="InterPro"/>
</dbReference>
<dbReference type="CDD" id="cd18782">
    <property type="entry name" value="ABC_6TM_PrtD_LapB_HlyB_like"/>
    <property type="match status" value="1"/>
</dbReference>
<feature type="domain" description="Peptidase C39" evidence="14">
    <location>
        <begin position="272"/>
        <end position="394"/>
    </location>
</feature>
<dbReference type="Gene3D" id="1.20.1560.10">
    <property type="entry name" value="ABC transporter type 1, transmembrane domain"/>
    <property type="match status" value="1"/>
</dbReference>
<dbReference type="SUPFAM" id="SSF51206">
    <property type="entry name" value="cAMP-binding domain-like"/>
    <property type="match status" value="1"/>
</dbReference>
<evidence type="ECO:0000259" key="12">
    <source>
        <dbReference type="PROSITE" id="PS50893"/>
    </source>
</evidence>
<keyword evidence="7" id="KW-0645">Protease</keyword>
<feature type="domain" description="ABC transporter" evidence="12">
    <location>
        <begin position="741"/>
        <end position="976"/>
    </location>
</feature>
<keyword evidence="3" id="KW-1003">Cell membrane</keyword>
<dbReference type="PANTHER" id="PTHR43394">
    <property type="entry name" value="ATP-DEPENDENT PERMEASE MDL1, MITOCHONDRIAL"/>
    <property type="match status" value="1"/>
</dbReference>
<dbReference type="Proteomes" id="UP000247807">
    <property type="component" value="Unassembled WGS sequence"/>
</dbReference>
<evidence type="ECO:0000256" key="8">
    <source>
        <dbReference type="ARBA" id="ARBA00022840"/>
    </source>
</evidence>
<comment type="subcellular location">
    <subcellularLocation>
        <location evidence="1">Cell membrane</location>
        <topology evidence="1">Multi-pass membrane protein</topology>
    </subcellularLocation>
</comment>
<keyword evidence="10 11" id="KW-0472">Membrane</keyword>
<dbReference type="Pfam" id="PF00664">
    <property type="entry name" value="ABC_membrane"/>
    <property type="match status" value="1"/>
</dbReference>
<dbReference type="SUPFAM" id="SSF52540">
    <property type="entry name" value="P-loop containing nucleoside triphosphate hydrolases"/>
    <property type="match status" value="1"/>
</dbReference>
<evidence type="ECO:0000256" key="11">
    <source>
        <dbReference type="SAM" id="Phobius"/>
    </source>
</evidence>
<comment type="caution">
    <text evidence="15">The sequence shown here is derived from an EMBL/GenBank/DDBJ whole genome shotgun (WGS) entry which is preliminary data.</text>
</comment>
<dbReference type="GO" id="GO:0016887">
    <property type="term" value="F:ATP hydrolysis activity"/>
    <property type="evidence" value="ECO:0007669"/>
    <property type="project" value="InterPro"/>
</dbReference>
<evidence type="ECO:0000256" key="7">
    <source>
        <dbReference type="ARBA" id="ARBA00022807"/>
    </source>
</evidence>
<evidence type="ECO:0000256" key="10">
    <source>
        <dbReference type="ARBA" id="ARBA00023136"/>
    </source>
</evidence>
<organism evidence="15 16">
    <name type="scientific">Prochlorococcus marinus XMU1408</name>
    <dbReference type="NCBI Taxonomy" id="2213228"/>
    <lineage>
        <taxon>Bacteria</taxon>
        <taxon>Bacillati</taxon>
        <taxon>Cyanobacteriota</taxon>
        <taxon>Cyanophyceae</taxon>
        <taxon>Synechococcales</taxon>
        <taxon>Prochlorococcaceae</taxon>
        <taxon>Prochlorococcus</taxon>
    </lineage>
</organism>
<evidence type="ECO:0000256" key="2">
    <source>
        <dbReference type="ARBA" id="ARBA00022448"/>
    </source>
</evidence>
<dbReference type="InterPro" id="IPR027417">
    <property type="entry name" value="P-loop_NTPase"/>
</dbReference>
<dbReference type="InterPro" id="IPR036640">
    <property type="entry name" value="ABC1_TM_sf"/>
</dbReference>
<evidence type="ECO:0000256" key="6">
    <source>
        <dbReference type="ARBA" id="ARBA00022801"/>
    </source>
</evidence>
<dbReference type="GO" id="GO:0005524">
    <property type="term" value="F:ATP binding"/>
    <property type="evidence" value="ECO:0007669"/>
    <property type="project" value="UniProtKB-KW"/>
</dbReference>
<dbReference type="Pfam" id="PF03412">
    <property type="entry name" value="Peptidase_C39"/>
    <property type="match status" value="1"/>
</dbReference>
<keyword evidence="7" id="KW-0788">Thiol protease</keyword>
<dbReference type="GO" id="GO:0005886">
    <property type="term" value="C:plasma membrane"/>
    <property type="evidence" value="ECO:0007669"/>
    <property type="project" value="UniProtKB-SubCell"/>
</dbReference>
<keyword evidence="6" id="KW-0378">Hydrolase</keyword>
<protein>
    <submittedName>
        <fullName evidence="15">Peptidase C39</fullName>
    </submittedName>
</protein>
<evidence type="ECO:0000256" key="4">
    <source>
        <dbReference type="ARBA" id="ARBA00022692"/>
    </source>
</evidence>
<dbReference type="Gene3D" id="3.40.50.300">
    <property type="entry name" value="P-loop containing nucleotide triphosphate hydrolases"/>
    <property type="match status" value="1"/>
</dbReference>
<dbReference type="EMBL" id="QJUE01000006">
    <property type="protein sequence ID" value="PYE00699.1"/>
    <property type="molecule type" value="Genomic_DNA"/>
</dbReference>
<keyword evidence="9 11" id="KW-1133">Transmembrane helix</keyword>
<keyword evidence="4 11" id="KW-0812">Transmembrane</keyword>
<dbReference type="InterPro" id="IPR003439">
    <property type="entry name" value="ABC_transporter-like_ATP-bd"/>
</dbReference>
<dbReference type="SUPFAM" id="SSF90123">
    <property type="entry name" value="ABC transporter transmembrane region"/>
    <property type="match status" value="1"/>
</dbReference>
<keyword evidence="2" id="KW-0813">Transport</keyword>
<evidence type="ECO:0000259" key="14">
    <source>
        <dbReference type="PROSITE" id="PS50990"/>
    </source>
</evidence>
<dbReference type="OrthoDB" id="544620at2"/>
<gene>
    <name evidence="15" type="ORF">DNJ73_09150</name>
</gene>
<evidence type="ECO:0000256" key="1">
    <source>
        <dbReference type="ARBA" id="ARBA00004651"/>
    </source>
</evidence>
<reference evidence="15 16" key="1">
    <citation type="journal article" date="2018" name="Appl. Environ. Microbiol.">
        <title>Genome rearrangement shapes Prochlorococcus ecological adaptation.</title>
        <authorList>
            <person name="Yan W."/>
            <person name="Wei S."/>
            <person name="Wang Q."/>
            <person name="Xiao X."/>
            <person name="Zeng Q."/>
            <person name="Jiao N."/>
            <person name="Zhang R."/>
        </authorList>
    </citation>
    <scope>NUCLEOTIDE SEQUENCE [LARGE SCALE GENOMIC DNA]</scope>
    <source>
        <strain evidence="15 16">XMU1408</strain>
    </source>
</reference>
<feature type="transmembrane region" description="Helical" evidence="11">
    <location>
        <begin position="427"/>
        <end position="449"/>
    </location>
</feature>
<dbReference type="InterPro" id="IPR003593">
    <property type="entry name" value="AAA+_ATPase"/>
</dbReference>
<feature type="transmembrane region" description="Helical" evidence="11">
    <location>
        <begin position="539"/>
        <end position="559"/>
    </location>
</feature>
<proteinExistence type="predicted"/>
<dbReference type="SMART" id="SM00382">
    <property type="entry name" value="AAA"/>
    <property type="match status" value="1"/>
</dbReference>
<accession>A0A318QWU9</accession>
<dbReference type="Pfam" id="PF00005">
    <property type="entry name" value="ABC_tran"/>
    <property type="match status" value="1"/>
</dbReference>
<dbReference type="InterPro" id="IPR011527">
    <property type="entry name" value="ABC1_TM_dom"/>
</dbReference>
<dbReference type="PANTHER" id="PTHR43394:SF1">
    <property type="entry name" value="ATP-BINDING CASSETTE SUB-FAMILY B MEMBER 10, MITOCHONDRIAL"/>
    <property type="match status" value="1"/>
</dbReference>
<feature type="domain" description="ABC transmembrane type-1" evidence="13">
    <location>
        <begin position="427"/>
        <end position="706"/>
    </location>
</feature>
<dbReference type="InterPro" id="IPR014710">
    <property type="entry name" value="RmlC-like_jellyroll"/>
</dbReference>
<dbReference type="Gene3D" id="2.60.120.10">
    <property type="entry name" value="Jelly Rolls"/>
    <property type="match status" value="1"/>
</dbReference>
<dbReference type="Gene3D" id="3.90.70.10">
    <property type="entry name" value="Cysteine proteinases"/>
    <property type="match status" value="1"/>
</dbReference>
<dbReference type="InterPro" id="IPR018490">
    <property type="entry name" value="cNMP-bd_dom_sf"/>
</dbReference>
<feature type="transmembrane region" description="Helical" evidence="11">
    <location>
        <begin position="461"/>
        <end position="485"/>
    </location>
</feature>
<dbReference type="GO" id="GO:0015421">
    <property type="term" value="F:ABC-type oligopeptide transporter activity"/>
    <property type="evidence" value="ECO:0007669"/>
    <property type="project" value="TreeGrafter"/>
</dbReference>
<name>A0A318QWU9_PROMR</name>
<dbReference type="FunFam" id="3.40.50.300:FF:000221">
    <property type="entry name" value="Multidrug ABC transporter ATP-binding protein"/>
    <property type="match status" value="1"/>
</dbReference>
<evidence type="ECO:0000256" key="3">
    <source>
        <dbReference type="ARBA" id="ARBA00022475"/>
    </source>
</evidence>
<keyword evidence="5" id="KW-0547">Nucleotide-binding</keyword>